<dbReference type="Proteomes" id="UP000176609">
    <property type="component" value="Unassembled WGS sequence"/>
</dbReference>
<dbReference type="AlphaFoldDB" id="A0A1F6AQE2"/>
<evidence type="ECO:0000313" key="3">
    <source>
        <dbReference type="EMBL" id="OGG26712.1"/>
    </source>
</evidence>
<evidence type="ECO:0000256" key="1">
    <source>
        <dbReference type="ARBA" id="ARBA00007637"/>
    </source>
</evidence>
<evidence type="ECO:0000259" key="2">
    <source>
        <dbReference type="Pfam" id="PF01370"/>
    </source>
</evidence>
<gene>
    <name evidence="3" type="ORF">A2960_00890</name>
</gene>
<proteinExistence type="inferred from homology"/>
<dbReference type="Gene3D" id="3.40.50.720">
    <property type="entry name" value="NAD(P)-binding Rossmann-like Domain"/>
    <property type="match status" value="1"/>
</dbReference>
<reference evidence="3 4" key="1">
    <citation type="journal article" date="2016" name="Nat. Commun.">
        <title>Thousands of microbial genomes shed light on interconnected biogeochemical processes in an aquifer system.</title>
        <authorList>
            <person name="Anantharaman K."/>
            <person name="Brown C.T."/>
            <person name="Hug L.A."/>
            <person name="Sharon I."/>
            <person name="Castelle C.J."/>
            <person name="Probst A.J."/>
            <person name="Thomas B.C."/>
            <person name="Singh A."/>
            <person name="Wilkins M.J."/>
            <person name="Karaoz U."/>
            <person name="Brodie E.L."/>
            <person name="Williams K.H."/>
            <person name="Hubbard S.S."/>
            <person name="Banfield J.F."/>
        </authorList>
    </citation>
    <scope>NUCLEOTIDE SEQUENCE [LARGE SCALE GENOMIC DNA]</scope>
</reference>
<evidence type="ECO:0000313" key="4">
    <source>
        <dbReference type="Proteomes" id="UP000176609"/>
    </source>
</evidence>
<sequence>MGIIKRKNIFITGGSGFIGRNLQEYLHSKYTIFAPSHVELDLLDTKKVERFIQNNNIQIIIHGANIGGGRDTIDQRDVVQTNLTIFFNIVRNLDSLEKVIHLGSGAEYDKSRPLIDVKEGDFDKQIPQDDYGFYKYVCSKYIDKTDKIISLRLFAVYGKYENYLFKFISNAILKNLFHLPIIISQNVYFDYLYIEDLIKIIDYFINHTAKHNAYNISSGKRIDLLTISETINNISNFKSKIILLNKGLNHEYSADNHRLTKEITGLSFTSIEEGIRKLYDWYKSNLFKINRNEIKQDRYIKYINVKRD</sequence>
<dbReference type="SUPFAM" id="SSF51735">
    <property type="entry name" value="NAD(P)-binding Rossmann-fold domains"/>
    <property type="match status" value="1"/>
</dbReference>
<name>A0A1F6AQE2_9BACT</name>
<dbReference type="EMBL" id="MFJR01000007">
    <property type="protein sequence ID" value="OGG26712.1"/>
    <property type="molecule type" value="Genomic_DNA"/>
</dbReference>
<dbReference type="Pfam" id="PF01370">
    <property type="entry name" value="Epimerase"/>
    <property type="match status" value="1"/>
</dbReference>
<feature type="domain" description="NAD-dependent epimerase/dehydratase" evidence="2">
    <location>
        <begin position="9"/>
        <end position="216"/>
    </location>
</feature>
<organism evidence="3 4">
    <name type="scientific">Candidatus Gottesmanbacteria bacterium RIFCSPLOWO2_01_FULL_39_12b</name>
    <dbReference type="NCBI Taxonomy" id="1798388"/>
    <lineage>
        <taxon>Bacteria</taxon>
        <taxon>Candidatus Gottesmaniibacteriota</taxon>
    </lineage>
</organism>
<accession>A0A1F6AQE2</accession>
<dbReference type="PANTHER" id="PTHR43000">
    <property type="entry name" value="DTDP-D-GLUCOSE 4,6-DEHYDRATASE-RELATED"/>
    <property type="match status" value="1"/>
</dbReference>
<comment type="similarity">
    <text evidence="1">Belongs to the NAD(P)-dependent epimerase/dehydratase family.</text>
</comment>
<protein>
    <submittedName>
        <fullName evidence="3">Sugar epimerase</fullName>
    </submittedName>
</protein>
<comment type="caution">
    <text evidence="3">The sequence shown here is derived from an EMBL/GenBank/DDBJ whole genome shotgun (WGS) entry which is preliminary data.</text>
</comment>
<dbReference type="InterPro" id="IPR036291">
    <property type="entry name" value="NAD(P)-bd_dom_sf"/>
</dbReference>
<dbReference type="InterPro" id="IPR001509">
    <property type="entry name" value="Epimerase_deHydtase"/>
</dbReference>